<dbReference type="Proteomes" id="UP001059596">
    <property type="component" value="Unassembled WGS sequence"/>
</dbReference>
<feature type="region of interest" description="Disordered" evidence="1">
    <location>
        <begin position="14"/>
        <end position="154"/>
    </location>
</feature>
<evidence type="ECO:0000256" key="1">
    <source>
        <dbReference type="SAM" id="MobiDB-lite"/>
    </source>
</evidence>
<name>A0A9P9YDV7_9MUSC</name>
<gene>
    <name evidence="2" type="ORF">M5D96_012086</name>
</gene>
<protein>
    <submittedName>
        <fullName evidence="2">Uncharacterized protein</fullName>
    </submittedName>
</protein>
<reference evidence="2" key="1">
    <citation type="journal article" date="2023" name="Genome Biol. Evol.">
        <title>Long-read-based Genome Assembly of Drosophila gunungcola Reveals Fewer Chemosensory Genes in Flower-breeding Species.</title>
        <authorList>
            <person name="Negi A."/>
            <person name="Liao B.Y."/>
            <person name="Yeh S.D."/>
        </authorList>
    </citation>
    <scope>NUCLEOTIDE SEQUENCE</scope>
    <source>
        <strain evidence="2">Sukarami</strain>
    </source>
</reference>
<dbReference type="OrthoDB" id="98591at2759"/>
<feature type="compositionally biased region" description="Low complexity" evidence="1">
    <location>
        <begin position="25"/>
        <end position="41"/>
    </location>
</feature>
<dbReference type="AlphaFoldDB" id="A0A9P9YDV7"/>
<accession>A0A9P9YDV7</accession>
<organism evidence="2 3">
    <name type="scientific">Drosophila gunungcola</name>
    <name type="common">fruit fly</name>
    <dbReference type="NCBI Taxonomy" id="103775"/>
    <lineage>
        <taxon>Eukaryota</taxon>
        <taxon>Metazoa</taxon>
        <taxon>Ecdysozoa</taxon>
        <taxon>Arthropoda</taxon>
        <taxon>Hexapoda</taxon>
        <taxon>Insecta</taxon>
        <taxon>Pterygota</taxon>
        <taxon>Neoptera</taxon>
        <taxon>Endopterygota</taxon>
        <taxon>Diptera</taxon>
        <taxon>Brachycera</taxon>
        <taxon>Muscomorpha</taxon>
        <taxon>Ephydroidea</taxon>
        <taxon>Drosophilidae</taxon>
        <taxon>Drosophila</taxon>
        <taxon>Sophophora</taxon>
    </lineage>
</organism>
<feature type="compositionally biased region" description="Acidic residues" evidence="1">
    <location>
        <begin position="70"/>
        <end position="96"/>
    </location>
</feature>
<evidence type="ECO:0000313" key="2">
    <source>
        <dbReference type="EMBL" id="KAI8035141.1"/>
    </source>
</evidence>
<sequence length="196" mass="21659">MLEGDRITVRCDLEALIQDSTGGSTTARTPQGPAAPPTTTTSVSGQRAANDLEEERQQQQQQHKENSSGSEEELEPEAEAEEEEEEQEQEQEEQDDLQNALDTMDSNESAESYRHQRQSQSQSQMPHYRRSAGKRSVVPATPPPTLAPTYHCRGEGLAGRTTRWSALPAPSCRGKWLRLTVGPPKKCGGHAQFTFV</sequence>
<dbReference type="EMBL" id="JAMKOV010000047">
    <property type="protein sequence ID" value="KAI8035141.1"/>
    <property type="molecule type" value="Genomic_DNA"/>
</dbReference>
<feature type="compositionally biased region" description="Polar residues" evidence="1">
    <location>
        <begin position="100"/>
        <end position="110"/>
    </location>
</feature>
<comment type="caution">
    <text evidence="2">The sequence shown here is derived from an EMBL/GenBank/DDBJ whole genome shotgun (WGS) entry which is preliminary data.</text>
</comment>
<proteinExistence type="predicted"/>
<keyword evidence="3" id="KW-1185">Reference proteome</keyword>
<evidence type="ECO:0000313" key="3">
    <source>
        <dbReference type="Proteomes" id="UP001059596"/>
    </source>
</evidence>